<proteinExistence type="predicted"/>
<dbReference type="Proteomes" id="UP000675881">
    <property type="component" value="Chromosome 6"/>
</dbReference>
<protein>
    <submittedName>
        <fullName evidence="1">(salmon louse) hypothetical protein</fullName>
    </submittedName>
</protein>
<accession>A0A7R8HAZ1</accession>
<evidence type="ECO:0000313" key="2">
    <source>
        <dbReference type="Proteomes" id="UP000675881"/>
    </source>
</evidence>
<gene>
    <name evidence="1" type="ORF">LSAA_12434</name>
</gene>
<dbReference type="AlphaFoldDB" id="A0A7R8HAZ1"/>
<evidence type="ECO:0000313" key="1">
    <source>
        <dbReference type="EMBL" id="CAF2977276.1"/>
    </source>
</evidence>
<keyword evidence="2" id="KW-1185">Reference proteome</keyword>
<name>A0A7R8HAZ1_LEPSM</name>
<dbReference type="EMBL" id="HG994585">
    <property type="protein sequence ID" value="CAF2977276.1"/>
    <property type="molecule type" value="Genomic_DNA"/>
</dbReference>
<sequence length="142" mass="16146">MLDTMAKSIVTTLFSDWTSQFGLPESIHSGRGASTQQPYRNKDIDEILDFVTFGPDEGDEATYIDDEDEERVGRLDINAVRRKIPTQQLESFGFMDVGCEMNNLEHTYFTTDEKKSVTSRIDVRMIKGSLRDAVKSFHLVEA</sequence>
<reference evidence="1" key="1">
    <citation type="submission" date="2021-02" db="EMBL/GenBank/DDBJ databases">
        <authorList>
            <person name="Bekaert M."/>
        </authorList>
    </citation>
    <scope>NUCLEOTIDE SEQUENCE</scope>
    <source>
        <strain evidence="1">IoA-00</strain>
    </source>
</reference>
<organism evidence="1 2">
    <name type="scientific">Lepeophtheirus salmonis</name>
    <name type="common">Salmon louse</name>
    <name type="synonym">Caligus salmonis</name>
    <dbReference type="NCBI Taxonomy" id="72036"/>
    <lineage>
        <taxon>Eukaryota</taxon>
        <taxon>Metazoa</taxon>
        <taxon>Ecdysozoa</taxon>
        <taxon>Arthropoda</taxon>
        <taxon>Crustacea</taxon>
        <taxon>Multicrustacea</taxon>
        <taxon>Hexanauplia</taxon>
        <taxon>Copepoda</taxon>
        <taxon>Siphonostomatoida</taxon>
        <taxon>Caligidae</taxon>
        <taxon>Lepeophtheirus</taxon>
    </lineage>
</organism>